<dbReference type="PANTHER" id="PTHR23048:SF0">
    <property type="entry name" value="CALMODULIN LIKE 3"/>
    <property type="match status" value="1"/>
</dbReference>
<feature type="domain" description="EF-hand" evidence="7">
    <location>
        <begin position="546"/>
        <end position="581"/>
    </location>
</feature>
<feature type="compositionally biased region" description="Basic residues" evidence="6">
    <location>
        <begin position="1"/>
        <end position="10"/>
    </location>
</feature>
<feature type="region of interest" description="Disordered" evidence="6">
    <location>
        <begin position="1"/>
        <end position="140"/>
    </location>
</feature>
<evidence type="ECO:0000256" key="4">
    <source>
        <dbReference type="ARBA" id="ARBA00022837"/>
    </source>
</evidence>
<proteinExistence type="predicted"/>
<dbReference type="Pfam" id="PF13499">
    <property type="entry name" value="EF-hand_7"/>
    <property type="match status" value="1"/>
</dbReference>
<evidence type="ECO:0000256" key="1">
    <source>
        <dbReference type="ARBA" id="ARBA00020786"/>
    </source>
</evidence>
<dbReference type="Gene3D" id="1.10.238.10">
    <property type="entry name" value="EF-hand"/>
    <property type="match status" value="2"/>
</dbReference>
<reference evidence="8" key="1">
    <citation type="submission" date="2021-02" db="EMBL/GenBank/DDBJ databases">
        <authorList>
            <person name="Dougan E. K."/>
            <person name="Rhodes N."/>
            <person name="Thang M."/>
            <person name="Chan C."/>
        </authorList>
    </citation>
    <scope>NUCLEOTIDE SEQUENCE</scope>
</reference>
<dbReference type="AlphaFoldDB" id="A0A813LHE9"/>
<dbReference type="EMBL" id="CAJNNW010034837">
    <property type="protein sequence ID" value="CAE8724078.1"/>
    <property type="molecule type" value="Genomic_DNA"/>
</dbReference>
<keyword evidence="3" id="KW-0677">Repeat</keyword>
<dbReference type="InterPro" id="IPR011992">
    <property type="entry name" value="EF-hand-dom_pair"/>
</dbReference>
<accession>A0A813LHE9</accession>
<evidence type="ECO:0000313" key="8">
    <source>
        <dbReference type="EMBL" id="CAE8724078.1"/>
    </source>
</evidence>
<dbReference type="SUPFAM" id="SSF47473">
    <property type="entry name" value="EF-hand"/>
    <property type="match status" value="1"/>
</dbReference>
<evidence type="ECO:0000313" key="9">
    <source>
        <dbReference type="Proteomes" id="UP000626109"/>
    </source>
</evidence>
<gene>
    <name evidence="8" type="ORF">PGLA2088_LOCUS43519</name>
</gene>
<dbReference type="GO" id="GO:0016460">
    <property type="term" value="C:myosin II complex"/>
    <property type="evidence" value="ECO:0007669"/>
    <property type="project" value="TreeGrafter"/>
</dbReference>
<evidence type="ECO:0000256" key="5">
    <source>
        <dbReference type="ARBA" id="ARBA00022990"/>
    </source>
</evidence>
<evidence type="ECO:0000259" key="7">
    <source>
        <dbReference type="PROSITE" id="PS50222"/>
    </source>
</evidence>
<keyword evidence="4" id="KW-0106">Calcium</keyword>
<dbReference type="PANTHER" id="PTHR23048">
    <property type="entry name" value="MYOSIN LIGHT CHAIN 1, 3"/>
    <property type="match status" value="1"/>
</dbReference>
<sequence length="929" mass="103771">MRCRARRRLSRAGFDDIDTDEHPIAIASGQEDSNLRPLRLSPKECHALTGQMPEMNRQSKPALRAPSASSSSACDLPDGSRREDAKGMSPRRVKKDAGEKPHLAPRSACSREAATEEQKPRTGTEGRDPAKEPTEEERVISRSKILKKTTTMNLEVPGAESKSALPPPSKTTVADIFPSVEQALERFYNDSGFNSQELRRIQTVFNRFASGEKDVRKDWLHQALRQLGFLMATEASVEQFARETTEYERLDLADFIDFADRFVAAERSGIQEKLSEWESDCLPKSKGALRQTAVDNAQRFMRLFGVVCTKQSVIEIIGHAGLSDASCDSREELVRFLAGWRACEGFIQADITAAREAFEECEADTQVTSEGLIAARGKLIAAGEIANALLNFDSLYCAEHLRKLMTDLAPEQGEKPASCGFWEFLGCARRLREMQYVEIAKLFEQVDADEDKLVSVDELKELIKPLGFNLVKAELESLLEEMKVAEDASIDFDEVWSFVLACREHNGFTEEEAEELTGFFNKFCDESGEMPNLAVFDLLRYMGHTSSLEEVIVLVEQVDFNGNGTMDSGEFLRLMRLQKEQSLVCYKKAYDECELGEGGNSDSNTIHTALEICDLRVAVSELQGLRKELQPDDEPGEDTLDLDDEAGLSFDDFARLAEKVRSYIPVLTRKRAYFKEEDVAAMGLAFETQNPDELGHITVPKMLFLVADLGMNFHNPHGRTMFYSSLDKAREAARNAEVSQEEVGNPGTPRVRFMPVVHFIRGLVKQHEDVVNTRQEVIMKQIRFSSEEVVQFKELFHQLACKTSLEQAPQTNPTAIRSRRHSVCAASANASRSEDRSSGSTASLGQIFRSFTKVERISGSDVVTLMQPLGFKLTVPEKAELTKRLAEVDKDGAGLDFPGFLEIMQWTVESNFGGVIEKSEKAVAKKATV</sequence>
<dbReference type="InterPro" id="IPR002048">
    <property type="entry name" value="EF_hand_dom"/>
</dbReference>
<evidence type="ECO:0000256" key="6">
    <source>
        <dbReference type="SAM" id="MobiDB-lite"/>
    </source>
</evidence>
<dbReference type="Proteomes" id="UP000626109">
    <property type="component" value="Unassembled WGS sequence"/>
</dbReference>
<dbReference type="PROSITE" id="PS00018">
    <property type="entry name" value="EF_HAND_1"/>
    <property type="match status" value="2"/>
</dbReference>
<dbReference type="PROSITE" id="PS50222">
    <property type="entry name" value="EF_HAND_2"/>
    <property type="match status" value="2"/>
</dbReference>
<evidence type="ECO:0000256" key="3">
    <source>
        <dbReference type="ARBA" id="ARBA00022737"/>
    </source>
</evidence>
<feature type="compositionally biased region" description="Basic and acidic residues" evidence="6">
    <location>
        <begin position="113"/>
        <end position="140"/>
    </location>
</feature>
<name>A0A813LHE9_POLGL</name>
<protein>
    <recommendedName>
        <fullName evidence="1">Calmodulin</fullName>
    </recommendedName>
</protein>
<feature type="compositionally biased region" description="Low complexity" evidence="6">
    <location>
        <begin position="59"/>
        <end position="73"/>
    </location>
</feature>
<organism evidence="8 9">
    <name type="scientific">Polarella glacialis</name>
    <name type="common">Dinoflagellate</name>
    <dbReference type="NCBI Taxonomy" id="89957"/>
    <lineage>
        <taxon>Eukaryota</taxon>
        <taxon>Sar</taxon>
        <taxon>Alveolata</taxon>
        <taxon>Dinophyceae</taxon>
        <taxon>Suessiales</taxon>
        <taxon>Suessiaceae</taxon>
        <taxon>Polarella</taxon>
    </lineage>
</organism>
<keyword evidence="2" id="KW-0479">Metal-binding</keyword>
<dbReference type="GO" id="GO:0005509">
    <property type="term" value="F:calcium ion binding"/>
    <property type="evidence" value="ECO:0007669"/>
    <property type="project" value="InterPro"/>
</dbReference>
<dbReference type="SMART" id="SM00054">
    <property type="entry name" value="EFh"/>
    <property type="match status" value="2"/>
</dbReference>
<evidence type="ECO:0000256" key="2">
    <source>
        <dbReference type="ARBA" id="ARBA00022723"/>
    </source>
</evidence>
<keyword evidence="5" id="KW-0007">Acetylation</keyword>
<dbReference type="InterPro" id="IPR018247">
    <property type="entry name" value="EF_Hand_1_Ca_BS"/>
</dbReference>
<dbReference type="InterPro" id="IPR050230">
    <property type="entry name" value="CALM/Myosin/TropC-like"/>
</dbReference>
<feature type="domain" description="EF-hand" evidence="7">
    <location>
        <begin position="434"/>
        <end position="469"/>
    </location>
</feature>
<comment type="caution">
    <text evidence="8">The sequence shown here is derived from an EMBL/GenBank/DDBJ whole genome shotgun (WGS) entry which is preliminary data.</text>
</comment>